<dbReference type="PANTHER" id="PTHR20974">
    <property type="entry name" value="UPF0585 PROTEIN CG18661"/>
    <property type="match status" value="1"/>
</dbReference>
<dbReference type="Pfam" id="PF06080">
    <property type="entry name" value="DUF938"/>
    <property type="match status" value="1"/>
</dbReference>
<protein>
    <submittedName>
        <fullName evidence="2">Uncharacterized protein</fullName>
    </submittedName>
</protein>
<reference evidence="2 3" key="1">
    <citation type="submission" date="2011-10" db="EMBL/GenBank/DDBJ databases">
        <authorList>
            <person name="Genoscope - CEA"/>
        </authorList>
    </citation>
    <scope>NUCLEOTIDE SEQUENCE [LARGE SCALE GENOMIC DNA]</scope>
    <source>
        <strain evidence="2 3">RCC 1105</strain>
    </source>
</reference>
<dbReference type="Proteomes" id="UP000198341">
    <property type="component" value="Chromosome 1"/>
</dbReference>
<dbReference type="KEGG" id="bpg:Bathy01g04320"/>
<accession>K8EZC8</accession>
<evidence type="ECO:0000313" key="2">
    <source>
        <dbReference type="EMBL" id="CCO14618.1"/>
    </source>
</evidence>
<dbReference type="EMBL" id="FO082278">
    <property type="protein sequence ID" value="CCO14618.1"/>
    <property type="molecule type" value="Genomic_DNA"/>
</dbReference>
<evidence type="ECO:0000313" key="3">
    <source>
        <dbReference type="Proteomes" id="UP000198341"/>
    </source>
</evidence>
<comment type="similarity">
    <text evidence="1">Belongs to the UPF0585 family.</text>
</comment>
<dbReference type="PANTHER" id="PTHR20974:SF0">
    <property type="entry name" value="UPF0585 PROTEIN CG18661"/>
    <property type="match status" value="1"/>
</dbReference>
<dbReference type="OrthoDB" id="10258744at2759"/>
<proteinExistence type="inferred from homology"/>
<sequence length="228" mass="25365">MASGDLHNVKMGASAAERNAPHIAAKVVPRLLQICKEEEEEENIDKEKYAFEIGSGQGVHASIIAPKLPNIEFVLSDMAEDYFEHIKENVKSIDNVLLPPVTFDARDDIVDALIVDNLKAVIGACLLVLVVNICHISPIETTKGIFASSEKVLAKRGVLYIYGPFNVDGKYTSEGNERFDKSMKEKDERFGIRDISELEAIGETHGMKLNEIHEMPANNFLLGWVRTR</sequence>
<dbReference type="RefSeq" id="XP_007515739.1">
    <property type="nucleotide sequence ID" value="XM_007515677.1"/>
</dbReference>
<dbReference type="SUPFAM" id="SSF53335">
    <property type="entry name" value="S-adenosyl-L-methionine-dependent methyltransferases"/>
    <property type="match status" value="1"/>
</dbReference>
<dbReference type="GeneID" id="19018167"/>
<gene>
    <name evidence="2" type="ORF">Bathy01g04320</name>
</gene>
<organism evidence="2 3">
    <name type="scientific">Bathycoccus prasinos</name>
    <dbReference type="NCBI Taxonomy" id="41875"/>
    <lineage>
        <taxon>Eukaryota</taxon>
        <taxon>Viridiplantae</taxon>
        <taxon>Chlorophyta</taxon>
        <taxon>Mamiellophyceae</taxon>
        <taxon>Mamiellales</taxon>
        <taxon>Bathycoccaceae</taxon>
        <taxon>Bathycoccus</taxon>
    </lineage>
</organism>
<dbReference type="InterPro" id="IPR029063">
    <property type="entry name" value="SAM-dependent_MTases_sf"/>
</dbReference>
<dbReference type="AlphaFoldDB" id="K8EZC8"/>
<name>K8EZC8_9CHLO</name>
<dbReference type="InterPro" id="IPR010342">
    <property type="entry name" value="DUF938"/>
</dbReference>
<dbReference type="Gene3D" id="3.40.50.150">
    <property type="entry name" value="Vaccinia Virus protein VP39"/>
    <property type="match status" value="1"/>
</dbReference>
<keyword evidence="3" id="KW-1185">Reference proteome</keyword>
<evidence type="ECO:0000256" key="1">
    <source>
        <dbReference type="ARBA" id="ARBA00008308"/>
    </source>
</evidence>